<feature type="region of interest" description="Disordered" evidence="1">
    <location>
        <begin position="288"/>
        <end position="328"/>
    </location>
</feature>
<evidence type="ECO:0000313" key="3">
    <source>
        <dbReference type="EMBL" id="GAT58760.1"/>
    </source>
</evidence>
<feature type="transmembrane region" description="Helical" evidence="2">
    <location>
        <begin position="145"/>
        <end position="166"/>
    </location>
</feature>
<evidence type="ECO:0000256" key="1">
    <source>
        <dbReference type="SAM" id="MobiDB-lite"/>
    </source>
</evidence>
<reference evidence="3" key="1">
    <citation type="submission" date="2014-09" db="EMBL/GenBank/DDBJ databases">
        <title>Genome sequence of the luminous mushroom Mycena chlorophos for searching fungal bioluminescence genes.</title>
        <authorList>
            <person name="Tanaka Y."/>
            <person name="Kasuga D."/>
            <person name="Oba Y."/>
            <person name="Hase S."/>
            <person name="Sato K."/>
            <person name="Oba Y."/>
            <person name="Sakakibara Y."/>
        </authorList>
    </citation>
    <scope>NUCLEOTIDE SEQUENCE</scope>
</reference>
<keyword evidence="2" id="KW-0812">Transmembrane</keyword>
<keyword evidence="2" id="KW-0472">Membrane</keyword>
<feature type="transmembrane region" description="Helical" evidence="2">
    <location>
        <begin position="103"/>
        <end position="125"/>
    </location>
</feature>
<gene>
    <name evidence="3" type="ORF">MCHLO_15148</name>
</gene>
<proteinExistence type="predicted"/>
<name>A0ABQ0M5W7_MYCCL</name>
<evidence type="ECO:0000313" key="4">
    <source>
        <dbReference type="Proteomes" id="UP000815677"/>
    </source>
</evidence>
<evidence type="ECO:0000256" key="2">
    <source>
        <dbReference type="SAM" id="Phobius"/>
    </source>
</evidence>
<sequence>MCTAANGSSKYLLPAMATSAEHPRRRPVLHTAPVLSNLGTVAYFFARLATLVFCVLAAIFVTYPVQNCHLMLNSVMVGFSVSQASTAFLFFMRVAAIYDRNRVFHCILFTLWLGALGGSTLVAIGGTGANIGPTAYCTIGATEDFVGITPILVLIHDTVVFFAITYRLFMSSFPEPEVESTRRMAALSIQNIHSFFTGKYLGAFSRAVLHDGQFYYLVSGLSNILSMILLFRTGIPTQYKVAFGVPSMAFENLMAGIVYRNTKFGYRMHVIRTSELMSRAPAGATSHSIVFRQPGSPKTYAPTASTSMATDSEKGAVVRGANSHADEL</sequence>
<feature type="transmembrane region" description="Helical" evidence="2">
    <location>
        <begin position="71"/>
        <end position="91"/>
    </location>
</feature>
<organism evidence="3 4">
    <name type="scientific">Mycena chlorophos</name>
    <name type="common">Agaric fungus</name>
    <name type="synonym">Agaricus chlorophos</name>
    <dbReference type="NCBI Taxonomy" id="658473"/>
    <lineage>
        <taxon>Eukaryota</taxon>
        <taxon>Fungi</taxon>
        <taxon>Dikarya</taxon>
        <taxon>Basidiomycota</taxon>
        <taxon>Agaricomycotina</taxon>
        <taxon>Agaricomycetes</taxon>
        <taxon>Agaricomycetidae</taxon>
        <taxon>Agaricales</taxon>
        <taxon>Marasmiineae</taxon>
        <taxon>Mycenaceae</taxon>
        <taxon>Mycena</taxon>
    </lineage>
</organism>
<dbReference type="Proteomes" id="UP000815677">
    <property type="component" value="Unassembled WGS sequence"/>
</dbReference>
<dbReference type="EMBL" id="DF849761">
    <property type="protein sequence ID" value="GAT58760.1"/>
    <property type="molecule type" value="Genomic_DNA"/>
</dbReference>
<feature type="transmembrane region" description="Helical" evidence="2">
    <location>
        <begin position="241"/>
        <end position="259"/>
    </location>
</feature>
<accession>A0ABQ0M5W7</accession>
<keyword evidence="2" id="KW-1133">Transmembrane helix</keyword>
<feature type="transmembrane region" description="Helical" evidence="2">
    <location>
        <begin position="214"/>
        <end position="235"/>
    </location>
</feature>
<keyword evidence="4" id="KW-1185">Reference proteome</keyword>
<feature type="transmembrane region" description="Helical" evidence="2">
    <location>
        <begin position="44"/>
        <end position="65"/>
    </location>
</feature>
<protein>
    <submittedName>
        <fullName evidence="3">Uncharacterized protein</fullName>
    </submittedName>
</protein>